<evidence type="ECO:0000256" key="2">
    <source>
        <dbReference type="ARBA" id="ARBA00003791"/>
    </source>
</evidence>
<evidence type="ECO:0000256" key="10">
    <source>
        <dbReference type="ARBA" id="ARBA00023014"/>
    </source>
</evidence>
<evidence type="ECO:0000313" key="15">
    <source>
        <dbReference type="Proteomes" id="UP000029672"/>
    </source>
</evidence>
<keyword evidence="8" id="KW-0479">Metal-binding</keyword>
<keyword evidence="10" id="KW-0411">Iron-sulfur</keyword>
<dbReference type="Gene3D" id="3.40.50.10800">
    <property type="entry name" value="NadA-like"/>
    <property type="match status" value="3"/>
</dbReference>
<dbReference type="GO" id="GO:0034628">
    <property type="term" value="P:'de novo' NAD+ biosynthetic process from L-aspartate"/>
    <property type="evidence" value="ECO:0007669"/>
    <property type="project" value="TreeGrafter"/>
</dbReference>
<dbReference type="NCBIfam" id="NF006877">
    <property type="entry name" value="PRK09375.1-1"/>
    <property type="match status" value="1"/>
</dbReference>
<organism evidence="14 15">
    <name type="scientific">Candidatus Francisella endociliophora</name>
    <dbReference type="NCBI Taxonomy" id="653937"/>
    <lineage>
        <taxon>Bacteria</taxon>
        <taxon>Pseudomonadati</taxon>
        <taxon>Pseudomonadota</taxon>
        <taxon>Gammaproteobacteria</taxon>
        <taxon>Thiotrichales</taxon>
        <taxon>Francisellaceae</taxon>
        <taxon>Francisella</taxon>
    </lineage>
</organism>
<accession>A0A097EMT8</accession>
<dbReference type="EC" id="2.5.1.72" evidence="4 13"/>
<evidence type="ECO:0000256" key="6">
    <source>
        <dbReference type="ARBA" id="ARBA00022642"/>
    </source>
</evidence>
<dbReference type="Pfam" id="PF02445">
    <property type="entry name" value="NadA"/>
    <property type="match status" value="1"/>
</dbReference>
<dbReference type="NCBIfam" id="TIGR00550">
    <property type="entry name" value="nadA"/>
    <property type="match status" value="1"/>
</dbReference>
<evidence type="ECO:0000256" key="8">
    <source>
        <dbReference type="ARBA" id="ARBA00022723"/>
    </source>
</evidence>
<keyword evidence="9" id="KW-0408">Iron</keyword>
<evidence type="ECO:0000256" key="7">
    <source>
        <dbReference type="ARBA" id="ARBA00022679"/>
    </source>
</evidence>
<evidence type="ECO:0000256" key="3">
    <source>
        <dbReference type="ARBA" id="ARBA00005065"/>
    </source>
</evidence>
<evidence type="ECO:0000256" key="11">
    <source>
        <dbReference type="ARBA" id="ARBA00050125"/>
    </source>
</evidence>
<dbReference type="InterPro" id="IPR003473">
    <property type="entry name" value="NadA"/>
</dbReference>
<name>A0A097EMT8_9GAMM</name>
<protein>
    <recommendedName>
        <fullName evidence="12 13">Quinolinate synthase</fullName>
        <ecNumber evidence="4 13">2.5.1.72</ecNumber>
    </recommendedName>
</protein>
<comment type="cofactor">
    <cofactor evidence="1">
        <name>[4Fe-4S] cluster</name>
        <dbReference type="ChEBI" id="CHEBI:49883"/>
    </cofactor>
</comment>
<dbReference type="eggNOG" id="COG0379">
    <property type="taxonomic scope" value="Bacteria"/>
</dbReference>
<dbReference type="InterPro" id="IPR036094">
    <property type="entry name" value="NadA_sf"/>
</dbReference>
<dbReference type="GO" id="GO:0046872">
    <property type="term" value="F:metal ion binding"/>
    <property type="evidence" value="ECO:0007669"/>
    <property type="project" value="UniProtKB-KW"/>
</dbReference>
<dbReference type="HOGENOM" id="CLU_047382_1_0_6"/>
<keyword evidence="6" id="KW-0662">Pyridine nucleotide biosynthesis</keyword>
<dbReference type="GO" id="GO:0005829">
    <property type="term" value="C:cytosol"/>
    <property type="evidence" value="ECO:0007669"/>
    <property type="project" value="TreeGrafter"/>
</dbReference>
<evidence type="ECO:0000256" key="1">
    <source>
        <dbReference type="ARBA" id="ARBA00001966"/>
    </source>
</evidence>
<gene>
    <name evidence="14" type="ORF">LO80_01985</name>
</gene>
<evidence type="ECO:0000256" key="5">
    <source>
        <dbReference type="ARBA" id="ARBA00022485"/>
    </source>
</evidence>
<dbReference type="NCBIfam" id="NF006878">
    <property type="entry name" value="PRK09375.1-2"/>
    <property type="match status" value="1"/>
</dbReference>
<dbReference type="RefSeq" id="WP_040008091.1">
    <property type="nucleotide sequence ID" value="NZ_CP009574.1"/>
</dbReference>
<sequence>MLNQELIKDKISQARKELPSLKIKDAEKQQYMQEIKDLLKQNNACLVAHYYVDDEIQELAEQTGGFVGDSLAMAKFGLESSCDTLVVAGVRFMGDSAKILSPEKKILMPTLQAECSLDLSCNNGEFEKFIKANPDREVVVYVNTSAEIKALADWTVTSSNALEICSHLHKQGKKILWGPDRFLGDWITKQTGADMLLYDGSCIVHEEFKAQALDDLMLEYPDAAVLVHPESPAEIIKRADAVGSTSQLIAASKDMENDKFIVATDIGVFHKMKQLSPHKQFIPAPTAGRGATCQSCAKCPWMKLNQLKNLKDCLINQTNEIFIEEEVRQKALVPLNRMINF</sequence>
<evidence type="ECO:0000256" key="13">
    <source>
        <dbReference type="NCBIfam" id="TIGR00550"/>
    </source>
</evidence>
<evidence type="ECO:0000313" key="14">
    <source>
        <dbReference type="EMBL" id="AIT08868.1"/>
    </source>
</evidence>
<dbReference type="STRING" id="1547445.LO80_01985"/>
<dbReference type="PANTHER" id="PTHR30573">
    <property type="entry name" value="QUINOLINATE SYNTHETASE A"/>
    <property type="match status" value="1"/>
</dbReference>
<comment type="pathway">
    <text evidence="3">Cofactor biosynthesis; NAD(+) biosynthesis; quinolinate from iminoaspartate: step 1/1.</text>
</comment>
<dbReference type="SUPFAM" id="SSF142754">
    <property type="entry name" value="NadA-like"/>
    <property type="match status" value="1"/>
</dbReference>
<keyword evidence="7" id="KW-0808">Transferase</keyword>
<evidence type="ECO:0000256" key="4">
    <source>
        <dbReference type="ARBA" id="ARBA00012669"/>
    </source>
</evidence>
<dbReference type="FunFam" id="3.40.50.10800:FF:000001">
    <property type="entry name" value="Quinolinate synthase A"/>
    <property type="match status" value="1"/>
</dbReference>
<reference evidence="14 15" key="1">
    <citation type="submission" date="2014-10" db="EMBL/GenBank/DDBJ databases">
        <title>Whole genome sequence of Francisella endociliophora strain FSC1006, isolated from a laboratory culture of the marine ciliate Euplotes raikovi.</title>
        <authorList>
            <person name="Granberg M."/>
            <person name="Backman S."/>
            <person name="Lundmark E."/>
            <person name="Nilsson E."/>
            <person name="Karlsson E."/>
            <person name="Thelaus J."/>
            <person name="Ohrman C."/>
            <person name="Larkeryd A."/>
            <person name="Stenberg P."/>
        </authorList>
    </citation>
    <scope>NUCLEOTIDE SEQUENCE [LARGE SCALE GENOMIC DNA]</scope>
    <source>
        <strain evidence="14 15">FSC1006</strain>
    </source>
</reference>
<evidence type="ECO:0000256" key="12">
    <source>
        <dbReference type="ARBA" id="ARBA00073059"/>
    </source>
</evidence>
<dbReference type="KEGG" id="frf:LO80_01985"/>
<dbReference type="GO" id="GO:0051539">
    <property type="term" value="F:4 iron, 4 sulfur cluster binding"/>
    <property type="evidence" value="ECO:0007669"/>
    <property type="project" value="UniProtKB-KW"/>
</dbReference>
<dbReference type="Proteomes" id="UP000029672">
    <property type="component" value="Chromosome"/>
</dbReference>
<dbReference type="AlphaFoldDB" id="A0A097EMT8"/>
<dbReference type="EMBL" id="CP009574">
    <property type="protein sequence ID" value="AIT08868.1"/>
    <property type="molecule type" value="Genomic_DNA"/>
</dbReference>
<dbReference type="OrthoDB" id="9801204at2"/>
<dbReference type="UniPathway" id="UPA00253">
    <property type="reaction ID" value="UER00327"/>
</dbReference>
<dbReference type="PANTHER" id="PTHR30573:SF0">
    <property type="entry name" value="QUINOLINATE SYNTHASE, CHLOROPLASTIC"/>
    <property type="match status" value="1"/>
</dbReference>
<evidence type="ECO:0000256" key="9">
    <source>
        <dbReference type="ARBA" id="ARBA00023004"/>
    </source>
</evidence>
<proteinExistence type="predicted"/>
<comment type="function">
    <text evidence="2">Catalyzes the condensation of iminoaspartate with dihydroxyacetone phosphate to form quinolinate.</text>
</comment>
<keyword evidence="15" id="KW-1185">Reference proteome</keyword>
<dbReference type="GO" id="GO:0008987">
    <property type="term" value="F:quinolinate synthetase A activity"/>
    <property type="evidence" value="ECO:0007669"/>
    <property type="project" value="UniProtKB-UniRule"/>
</dbReference>
<comment type="catalytic activity">
    <reaction evidence="11">
        <text>iminosuccinate + dihydroxyacetone phosphate = quinolinate + phosphate + 2 H2O + H(+)</text>
        <dbReference type="Rhea" id="RHEA:25888"/>
        <dbReference type="ChEBI" id="CHEBI:15377"/>
        <dbReference type="ChEBI" id="CHEBI:15378"/>
        <dbReference type="ChEBI" id="CHEBI:29959"/>
        <dbReference type="ChEBI" id="CHEBI:43474"/>
        <dbReference type="ChEBI" id="CHEBI:57642"/>
        <dbReference type="ChEBI" id="CHEBI:77875"/>
        <dbReference type="EC" id="2.5.1.72"/>
    </reaction>
    <physiologicalReaction direction="left-to-right" evidence="11">
        <dbReference type="Rhea" id="RHEA:25889"/>
    </physiologicalReaction>
</comment>
<keyword evidence="5" id="KW-0004">4Fe-4S</keyword>